<feature type="compositionally biased region" description="Low complexity" evidence="1">
    <location>
        <begin position="150"/>
        <end position="173"/>
    </location>
</feature>
<feature type="compositionally biased region" description="Pro residues" evidence="1">
    <location>
        <begin position="209"/>
        <end position="218"/>
    </location>
</feature>
<feature type="region of interest" description="Disordered" evidence="1">
    <location>
        <begin position="150"/>
        <end position="248"/>
    </location>
</feature>
<name>A0A1I5EH00_9ACTN</name>
<dbReference type="RefSeq" id="WP_075012829.1">
    <property type="nucleotide sequence ID" value="NZ_FOWE01000003.1"/>
</dbReference>
<sequence>MPVATSPVPGPGRAPRVLPAGLALLTAVAGLLAGGLVLAGPAAAADDPARPDARVTHGPSCRPGGVAVEVTAGTVAYAVTLATTRSPGGEDSAELQPGEVAVLRTGDVAWGERIDSRLEYAALDGSGDTHVDELDGFEFTRPAEEDCAAIASPSGAGDAPPAGVPEAPTSVAPAAPPSAPPPASPESAPAEGDPAPEPALPSGVVPAPEVLPVPAPRRPAPRTAPDVPADGVPADDTRADDTPADDAPEGDVVASAGTVAAGDAVTLSGDGFEPGEVVTVRVAGGRVLASVPAGADGAVEATVRVPGTDGSTTLEMVGTDSAVTAEVRLRVAAAARPADSAPAPVPLVAAGVALVLSATGLVLTAARRRPGAPAGPTGPTGSA</sequence>
<accession>A0A1I5EH00</accession>
<organism evidence="2 3">
    <name type="scientific">Geodermatophilus obscurus</name>
    <dbReference type="NCBI Taxonomy" id="1861"/>
    <lineage>
        <taxon>Bacteria</taxon>
        <taxon>Bacillati</taxon>
        <taxon>Actinomycetota</taxon>
        <taxon>Actinomycetes</taxon>
        <taxon>Geodermatophilales</taxon>
        <taxon>Geodermatophilaceae</taxon>
        <taxon>Geodermatophilus</taxon>
    </lineage>
</organism>
<feature type="compositionally biased region" description="Low complexity" evidence="1">
    <location>
        <begin position="221"/>
        <end position="234"/>
    </location>
</feature>
<feature type="compositionally biased region" description="Pro residues" evidence="1">
    <location>
        <begin position="174"/>
        <end position="184"/>
    </location>
</feature>
<evidence type="ECO:0000313" key="2">
    <source>
        <dbReference type="EMBL" id="SFO10765.1"/>
    </source>
</evidence>
<dbReference type="Proteomes" id="UP000183642">
    <property type="component" value="Unassembled WGS sequence"/>
</dbReference>
<evidence type="ECO:0008006" key="4">
    <source>
        <dbReference type="Google" id="ProtNLM"/>
    </source>
</evidence>
<dbReference type="EMBL" id="FOWE01000003">
    <property type="protein sequence ID" value="SFO10765.1"/>
    <property type="molecule type" value="Genomic_DNA"/>
</dbReference>
<dbReference type="Gene3D" id="2.60.40.3920">
    <property type="match status" value="1"/>
</dbReference>
<protein>
    <recommendedName>
        <fullName evidence="4">IPT/TIG domain-containing protein</fullName>
    </recommendedName>
</protein>
<dbReference type="OrthoDB" id="5197578at2"/>
<evidence type="ECO:0000313" key="3">
    <source>
        <dbReference type="Proteomes" id="UP000183642"/>
    </source>
</evidence>
<gene>
    <name evidence="2" type="ORF">SAMN05660359_01436</name>
</gene>
<dbReference type="AlphaFoldDB" id="A0A1I5EH00"/>
<evidence type="ECO:0000256" key="1">
    <source>
        <dbReference type="SAM" id="MobiDB-lite"/>
    </source>
</evidence>
<reference evidence="3" key="1">
    <citation type="submission" date="2016-10" db="EMBL/GenBank/DDBJ databases">
        <authorList>
            <person name="Varghese N."/>
            <person name="Submissions S."/>
        </authorList>
    </citation>
    <scope>NUCLEOTIDE SEQUENCE [LARGE SCALE GENOMIC DNA]</scope>
    <source>
        <strain evidence="3">DSM 43161</strain>
    </source>
</reference>
<proteinExistence type="predicted"/>
<keyword evidence="3" id="KW-1185">Reference proteome</keyword>